<dbReference type="NCBIfam" id="TIGR01443">
    <property type="entry name" value="intein_Cterm"/>
    <property type="match status" value="1"/>
</dbReference>
<feature type="domain" description="Phage terminase large subunit C-terminal" evidence="1">
    <location>
        <begin position="4"/>
        <end position="66"/>
    </location>
</feature>
<protein>
    <recommendedName>
        <fullName evidence="1">Phage terminase large subunit C-terminal domain-containing protein</fullName>
    </recommendedName>
</protein>
<dbReference type="Pfam" id="PF17288">
    <property type="entry name" value="Terminase_3C"/>
    <property type="match status" value="1"/>
</dbReference>
<dbReference type="SUPFAM" id="SSF51294">
    <property type="entry name" value="Hedgehog/intein (Hint) domain"/>
    <property type="match status" value="1"/>
</dbReference>
<name>A0A0F9FA63_9ZZZZ</name>
<gene>
    <name evidence="2" type="ORF">LCGC14_2330120</name>
</gene>
<sequence>INARAAEKGQKSVNHGIQFLQQHEIIIDRKCQETINEFELYQWEKNKSGEVMGRPVDKDNHHIDYFVGDTLVMTKRGQIRIDSLLDNDEVLTRYGYKKILWNGKTKTTKTVKAVFSDGTVIEGIKTHQFITDQNIKKALNLLTQCDILLKNKGGILQWLVNQLGTMVINIGEVKELEGENIIQGWLKGKLFIFIGRFMKIIMGQFQKVMKFIILMALSNLLPLRISQLCYDMNINLNIGVNVLMPKEKTLIESGLLLRNGIKVQKAENGILDMGKKIIKIEPLLKKIALYVTNFFKTLLAERILLPVQTNANQNIEENRGLIMKSAFVHFVEKCLKLININLLKPVHVLAVTDTGQKKDVYNLQVDSDSHEYYANGILVANCIRYALEREMASLMVTPRISMVGEALRSSTTKEKPKGEYIEIWEGDKIIGYEKITPEKPKLGLGIR</sequence>
<dbReference type="AlphaFoldDB" id="A0A0F9FA63"/>
<dbReference type="InterPro" id="IPR035413">
    <property type="entry name" value="Terminase_L_C"/>
</dbReference>
<dbReference type="EMBL" id="LAZR01033473">
    <property type="protein sequence ID" value="KKL47977.1"/>
    <property type="molecule type" value="Genomic_DNA"/>
</dbReference>
<dbReference type="PROSITE" id="PS50818">
    <property type="entry name" value="INTEIN_C_TER"/>
    <property type="match status" value="1"/>
</dbReference>
<comment type="caution">
    <text evidence="2">The sequence shown here is derived from an EMBL/GenBank/DDBJ whole genome shotgun (WGS) entry which is preliminary data.</text>
</comment>
<feature type="non-terminal residue" evidence="2">
    <location>
        <position position="1"/>
    </location>
</feature>
<dbReference type="Gene3D" id="2.170.16.10">
    <property type="entry name" value="Hedgehog/Intein (Hint) domain"/>
    <property type="match status" value="2"/>
</dbReference>
<evidence type="ECO:0000313" key="2">
    <source>
        <dbReference type="EMBL" id="KKL47977.1"/>
    </source>
</evidence>
<organism evidence="2">
    <name type="scientific">marine sediment metagenome</name>
    <dbReference type="NCBI Taxonomy" id="412755"/>
    <lineage>
        <taxon>unclassified sequences</taxon>
        <taxon>metagenomes</taxon>
        <taxon>ecological metagenomes</taxon>
    </lineage>
</organism>
<reference evidence="2" key="1">
    <citation type="journal article" date="2015" name="Nature">
        <title>Complex archaea that bridge the gap between prokaryotes and eukaryotes.</title>
        <authorList>
            <person name="Spang A."/>
            <person name="Saw J.H."/>
            <person name="Jorgensen S.L."/>
            <person name="Zaremba-Niedzwiedzka K."/>
            <person name="Martijn J."/>
            <person name="Lind A.E."/>
            <person name="van Eijk R."/>
            <person name="Schleper C."/>
            <person name="Guy L."/>
            <person name="Ettema T.J."/>
        </authorList>
    </citation>
    <scope>NUCLEOTIDE SEQUENCE</scope>
</reference>
<dbReference type="InterPro" id="IPR036844">
    <property type="entry name" value="Hint_dom_sf"/>
</dbReference>
<accession>A0A0F9FA63</accession>
<proteinExistence type="predicted"/>
<dbReference type="Gene3D" id="3.30.420.280">
    <property type="match status" value="1"/>
</dbReference>
<dbReference type="InterPro" id="IPR030934">
    <property type="entry name" value="Intein_C"/>
</dbReference>
<evidence type="ECO:0000259" key="1">
    <source>
        <dbReference type="Pfam" id="PF17288"/>
    </source>
</evidence>